<keyword evidence="2" id="KW-1185">Reference proteome</keyword>
<dbReference type="AlphaFoldDB" id="A0AAV7W707"/>
<protein>
    <submittedName>
        <fullName evidence="1">Uncharacterized protein</fullName>
    </submittedName>
</protein>
<gene>
    <name evidence="1" type="ORF">NDU88_003470</name>
</gene>
<evidence type="ECO:0000313" key="1">
    <source>
        <dbReference type="EMBL" id="KAJ1208080.1"/>
    </source>
</evidence>
<sequence length="104" mass="11967">MRKAGSVNVTAPTVYKYTWGLDRKTFPEDCDRVSESYSNKPKLTQDCLWGQARSTWITWNARNERVLLRSEDRTAHGAQVRKAAKETATFPQLSIEMHVHVKTI</sequence>
<dbReference type="Proteomes" id="UP001066276">
    <property type="component" value="Chromosome 1_2"/>
</dbReference>
<name>A0AAV7W707_PLEWA</name>
<comment type="caution">
    <text evidence="1">The sequence shown here is derived from an EMBL/GenBank/DDBJ whole genome shotgun (WGS) entry which is preliminary data.</text>
</comment>
<evidence type="ECO:0000313" key="2">
    <source>
        <dbReference type="Proteomes" id="UP001066276"/>
    </source>
</evidence>
<organism evidence="1 2">
    <name type="scientific">Pleurodeles waltl</name>
    <name type="common">Iberian ribbed newt</name>
    <dbReference type="NCBI Taxonomy" id="8319"/>
    <lineage>
        <taxon>Eukaryota</taxon>
        <taxon>Metazoa</taxon>
        <taxon>Chordata</taxon>
        <taxon>Craniata</taxon>
        <taxon>Vertebrata</taxon>
        <taxon>Euteleostomi</taxon>
        <taxon>Amphibia</taxon>
        <taxon>Batrachia</taxon>
        <taxon>Caudata</taxon>
        <taxon>Salamandroidea</taxon>
        <taxon>Salamandridae</taxon>
        <taxon>Pleurodelinae</taxon>
        <taxon>Pleurodeles</taxon>
    </lineage>
</organism>
<accession>A0AAV7W707</accession>
<reference evidence="1" key="1">
    <citation type="journal article" date="2022" name="bioRxiv">
        <title>Sequencing and chromosome-scale assembly of the giantPleurodeles waltlgenome.</title>
        <authorList>
            <person name="Brown T."/>
            <person name="Elewa A."/>
            <person name="Iarovenko S."/>
            <person name="Subramanian E."/>
            <person name="Araus A.J."/>
            <person name="Petzold A."/>
            <person name="Susuki M."/>
            <person name="Suzuki K.-i.T."/>
            <person name="Hayashi T."/>
            <person name="Toyoda A."/>
            <person name="Oliveira C."/>
            <person name="Osipova E."/>
            <person name="Leigh N.D."/>
            <person name="Simon A."/>
            <person name="Yun M.H."/>
        </authorList>
    </citation>
    <scope>NUCLEOTIDE SEQUENCE</scope>
    <source>
        <strain evidence="1">20211129_DDA</strain>
        <tissue evidence="1">Liver</tissue>
    </source>
</reference>
<proteinExistence type="predicted"/>
<dbReference type="EMBL" id="JANPWB010000002">
    <property type="protein sequence ID" value="KAJ1208080.1"/>
    <property type="molecule type" value="Genomic_DNA"/>
</dbReference>